<dbReference type="InterPro" id="IPR020084">
    <property type="entry name" value="NUDIX_hydrolase_CS"/>
</dbReference>
<comment type="caution">
    <text evidence="3">The sequence shown here is derived from an EMBL/GenBank/DDBJ whole genome shotgun (WGS) entry which is preliminary data.</text>
</comment>
<dbReference type="Gene3D" id="3.90.79.10">
    <property type="entry name" value="Nucleoside Triphosphate Pyrophosphohydrolase"/>
    <property type="match status" value="1"/>
</dbReference>
<gene>
    <name evidence="3" type="ORF">GCM10009862_28690</name>
</gene>
<sequence length="341" mass="36757">MLIGGCRGRDDFPECVDGRVGILTVCEAVSVTIEPPAPGEPRRPLGPRDPGDAWVVAPTGERYWGRFGAAGLLAVDPVRGVLLQHRVSWSHHGGTWALPGGARHEGESALDGALREATEEAGVPDGAVRPRLMSVLDLGYWSYATVLADVVDAFDPVISDPESVELSWVPVADVDDYPLHPGFAASWPRLRELLAVRPKIVVDAANVAGSVPDGWWNDRAGAAERLVERLRGLAVRGIPGDALGLAEDRWYPEIKVVLEGRAREAAPGAEVFYAASYRTPVVLEIRAEAAGDDAIVWTAREEVEWGAQVIVVTSDRELAARCEAIGASVRGTRWLLDLFED</sequence>
<evidence type="ECO:0000256" key="1">
    <source>
        <dbReference type="ARBA" id="ARBA00022801"/>
    </source>
</evidence>
<dbReference type="InterPro" id="IPR000086">
    <property type="entry name" value="NUDIX_hydrolase_dom"/>
</dbReference>
<evidence type="ECO:0000313" key="3">
    <source>
        <dbReference type="EMBL" id="GAA2588538.1"/>
    </source>
</evidence>
<reference evidence="3 4" key="1">
    <citation type="journal article" date="2019" name="Int. J. Syst. Evol. Microbiol.">
        <title>The Global Catalogue of Microorganisms (GCM) 10K type strain sequencing project: providing services to taxonomists for standard genome sequencing and annotation.</title>
        <authorList>
            <consortium name="The Broad Institute Genomics Platform"/>
            <consortium name="The Broad Institute Genome Sequencing Center for Infectious Disease"/>
            <person name="Wu L."/>
            <person name="Ma J."/>
        </authorList>
    </citation>
    <scope>NUCLEOTIDE SEQUENCE [LARGE SCALE GENOMIC DNA]</scope>
    <source>
        <strain evidence="3 4">JCM 16365</strain>
    </source>
</reference>
<accession>A0ABN3PK50</accession>
<evidence type="ECO:0000259" key="2">
    <source>
        <dbReference type="PROSITE" id="PS51462"/>
    </source>
</evidence>
<protein>
    <submittedName>
        <fullName evidence="3">NUDIX domain-containing protein</fullName>
    </submittedName>
</protein>
<evidence type="ECO:0000313" key="4">
    <source>
        <dbReference type="Proteomes" id="UP001500274"/>
    </source>
</evidence>
<dbReference type="SUPFAM" id="SSF55811">
    <property type="entry name" value="Nudix"/>
    <property type="match status" value="1"/>
</dbReference>
<feature type="domain" description="Nudix hydrolase" evidence="2">
    <location>
        <begin position="65"/>
        <end position="192"/>
    </location>
</feature>
<dbReference type="InterPro" id="IPR015797">
    <property type="entry name" value="NUDIX_hydrolase-like_dom_sf"/>
</dbReference>
<keyword evidence="4" id="KW-1185">Reference proteome</keyword>
<dbReference type="Proteomes" id="UP001500274">
    <property type="component" value="Unassembled WGS sequence"/>
</dbReference>
<keyword evidence="1" id="KW-0378">Hydrolase</keyword>
<dbReference type="EMBL" id="BAAARI010000036">
    <property type="protein sequence ID" value="GAA2588538.1"/>
    <property type="molecule type" value="Genomic_DNA"/>
</dbReference>
<name>A0ABN3PK50_9MICO</name>
<proteinExistence type="predicted"/>
<organism evidence="3 4">
    <name type="scientific">Microbacterium binotii</name>
    <dbReference type="NCBI Taxonomy" id="462710"/>
    <lineage>
        <taxon>Bacteria</taxon>
        <taxon>Bacillati</taxon>
        <taxon>Actinomycetota</taxon>
        <taxon>Actinomycetes</taxon>
        <taxon>Micrococcales</taxon>
        <taxon>Microbacteriaceae</taxon>
        <taxon>Microbacterium</taxon>
    </lineage>
</organism>
<dbReference type="PROSITE" id="PS51462">
    <property type="entry name" value="NUDIX"/>
    <property type="match status" value="1"/>
</dbReference>
<dbReference type="Pfam" id="PF00293">
    <property type="entry name" value="NUDIX"/>
    <property type="match status" value="1"/>
</dbReference>
<dbReference type="PROSITE" id="PS00893">
    <property type="entry name" value="NUDIX_BOX"/>
    <property type="match status" value="1"/>
</dbReference>